<keyword evidence="3" id="KW-1185">Reference proteome</keyword>
<name>A0A930UZ47_9ACTN</name>
<dbReference type="SUPFAM" id="SSF54593">
    <property type="entry name" value="Glyoxalase/Bleomycin resistance protein/Dihydroxybiphenyl dioxygenase"/>
    <property type="match status" value="1"/>
</dbReference>
<accession>A0A930UZ47</accession>
<evidence type="ECO:0000259" key="1">
    <source>
        <dbReference type="Pfam" id="PF00903"/>
    </source>
</evidence>
<dbReference type="Pfam" id="PF00903">
    <property type="entry name" value="Glyoxalase"/>
    <property type="match status" value="1"/>
</dbReference>
<dbReference type="CDD" id="cd06588">
    <property type="entry name" value="PhnB_like"/>
    <property type="match status" value="1"/>
</dbReference>
<protein>
    <submittedName>
        <fullName evidence="2">VOC family protein</fullName>
    </submittedName>
</protein>
<organism evidence="2 3">
    <name type="scientific">Nocardioides acrostichi</name>
    <dbReference type="NCBI Taxonomy" id="2784339"/>
    <lineage>
        <taxon>Bacteria</taxon>
        <taxon>Bacillati</taxon>
        <taxon>Actinomycetota</taxon>
        <taxon>Actinomycetes</taxon>
        <taxon>Propionibacteriales</taxon>
        <taxon>Nocardioidaceae</taxon>
        <taxon>Nocardioides</taxon>
    </lineage>
</organism>
<dbReference type="InterPro" id="IPR028973">
    <property type="entry name" value="PhnB-like"/>
</dbReference>
<dbReference type="PANTHER" id="PTHR33990">
    <property type="entry name" value="PROTEIN YJDN-RELATED"/>
    <property type="match status" value="1"/>
</dbReference>
<feature type="domain" description="Glyoxalase/fosfomycin resistance/dioxygenase" evidence="1">
    <location>
        <begin position="11"/>
        <end position="126"/>
    </location>
</feature>
<dbReference type="InterPro" id="IPR029068">
    <property type="entry name" value="Glyas_Bleomycin-R_OHBP_Dase"/>
</dbReference>
<dbReference type="Proteomes" id="UP000656804">
    <property type="component" value="Unassembled WGS sequence"/>
</dbReference>
<comment type="caution">
    <text evidence="2">The sequence shown here is derived from an EMBL/GenBank/DDBJ whole genome shotgun (WGS) entry which is preliminary data.</text>
</comment>
<dbReference type="EMBL" id="JADIVZ010000003">
    <property type="protein sequence ID" value="MBF4161695.1"/>
    <property type="molecule type" value="Genomic_DNA"/>
</dbReference>
<dbReference type="RefSeq" id="WP_194502963.1">
    <property type="nucleotide sequence ID" value="NZ_JADIVZ010000003.1"/>
</dbReference>
<gene>
    <name evidence="2" type="ORF">ISG29_08330</name>
</gene>
<dbReference type="AlphaFoldDB" id="A0A930UZ47"/>
<dbReference type="InterPro" id="IPR004360">
    <property type="entry name" value="Glyas_Fos-R_dOase_dom"/>
</dbReference>
<reference evidence="2" key="1">
    <citation type="submission" date="2020-11" db="EMBL/GenBank/DDBJ databases">
        <title>Nocardioides sp. CBS4Y-1, whole genome shotgun sequence.</title>
        <authorList>
            <person name="Tuo L."/>
        </authorList>
    </citation>
    <scope>NUCLEOTIDE SEQUENCE</scope>
    <source>
        <strain evidence="2">CBS4Y-1</strain>
    </source>
</reference>
<dbReference type="Gene3D" id="3.10.180.10">
    <property type="entry name" value="2,3-Dihydroxybiphenyl 1,2-Dioxygenase, domain 1"/>
    <property type="match status" value="1"/>
</dbReference>
<evidence type="ECO:0000313" key="2">
    <source>
        <dbReference type="EMBL" id="MBF4161695.1"/>
    </source>
</evidence>
<sequence length="134" mass="14150">MSTLSNPYLHFAGRAREAMTAYQGIFGGELQVMTYGDMGMEGEAAPAVMHAFLGGPVTLMASDHVETVHDSPKPATGHVALSGDEDAVLRGWFDALAAGGTVNVPLDRQPWGDVFGEVEDAFGVTWLVNISDPA</sequence>
<dbReference type="PANTHER" id="PTHR33990:SF1">
    <property type="entry name" value="PROTEIN YJDN"/>
    <property type="match status" value="1"/>
</dbReference>
<proteinExistence type="predicted"/>
<evidence type="ECO:0000313" key="3">
    <source>
        <dbReference type="Proteomes" id="UP000656804"/>
    </source>
</evidence>